<proteinExistence type="predicted"/>
<dbReference type="Proteomes" id="UP000693972">
    <property type="component" value="Unassembled WGS sequence"/>
</dbReference>
<feature type="transmembrane region" description="Helical" evidence="1">
    <location>
        <begin position="12"/>
        <end position="36"/>
    </location>
</feature>
<gene>
    <name evidence="2" type="ORF">KUL25_19615</name>
</gene>
<keyword evidence="1" id="KW-0472">Membrane</keyword>
<protein>
    <submittedName>
        <fullName evidence="2">Uncharacterized protein</fullName>
    </submittedName>
</protein>
<feature type="transmembrane region" description="Helical" evidence="1">
    <location>
        <begin position="86"/>
        <end position="110"/>
    </location>
</feature>
<name>A0A975TUC9_9RHOB</name>
<dbReference type="EMBL" id="JAIMBW010000001">
    <property type="protein sequence ID" value="MBY4894972.1"/>
    <property type="molecule type" value="Genomic_DNA"/>
</dbReference>
<dbReference type="EMBL" id="CP078073">
    <property type="protein sequence ID" value="QXL87585.1"/>
    <property type="molecule type" value="Genomic_DNA"/>
</dbReference>
<evidence type="ECO:0000313" key="3">
    <source>
        <dbReference type="Proteomes" id="UP000693972"/>
    </source>
</evidence>
<organism evidence="2">
    <name type="scientific">Gymnodinialimonas phycosphaerae</name>
    <dbReference type="NCBI Taxonomy" id="2841589"/>
    <lineage>
        <taxon>Bacteria</taxon>
        <taxon>Pseudomonadati</taxon>
        <taxon>Pseudomonadota</taxon>
        <taxon>Alphaproteobacteria</taxon>
        <taxon>Rhodobacterales</taxon>
        <taxon>Paracoccaceae</taxon>
        <taxon>Gymnodinialimonas</taxon>
    </lineage>
</organism>
<feature type="transmembrane region" description="Helical" evidence="1">
    <location>
        <begin position="42"/>
        <end position="65"/>
    </location>
</feature>
<accession>A0A975TUC9</accession>
<keyword evidence="1" id="KW-1133">Transmembrane helix</keyword>
<dbReference type="AlphaFoldDB" id="A0A975TUC9"/>
<evidence type="ECO:0000313" key="2">
    <source>
        <dbReference type="EMBL" id="QXL87585.1"/>
    </source>
</evidence>
<keyword evidence="1" id="KW-0812">Transmembrane</keyword>
<evidence type="ECO:0000256" key="1">
    <source>
        <dbReference type="SAM" id="Phobius"/>
    </source>
</evidence>
<keyword evidence="3" id="KW-1185">Reference proteome</keyword>
<sequence>MSTYRPFECKDMVWTALSMALALFYGFMGVLVLWFVLFDFGWMILLLGLPFLLVQLAVILGADRFAKWRRRNDPPPPRSSWARHHALSLGASVGALAAFVFLWAGIVFGAGR</sequence>
<reference evidence="2 3" key="1">
    <citation type="submission" date="2021-07" db="EMBL/GenBank/DDBJ databases">
        <title>Karlodiniumbacter phycospheric gen. nov., sp. nov., a phycosphere bacterium isolated from karlodinium veneficum.</title>
        <authorList>
            <person name="Peng Y."/>
            <person name="Jiang L."/>
            <person name="Lee J."/>
        </authorList>
    </citation>
    <scope>NUCLEOTIDE SEQUENCE</scope>
    <source>
        <strain evidence="2 3">N5</strain>
    </source>
</reference>
<dbReference type="RefSeq" id="WP_257894450.1">
    <property type="nucleotide sequence ID" value="NZ_JAIMBW010000001.1"/>
</dbReference>